<gene>
    <name evidence="1" type="ORF">F3J37_01845</name>
</gene>
<comment type="caution">
    <text evidence="1">The sequence shown here is derived from an EMBL/GenBank/DDBJ whole genome shotgun (WGS) entry which is preliminary data.</text>
</comment>
<reference evidence="1 2" key="1">
    <citation type="journal article" date="2019" name="bioRxiv">
        <title>Bacteria contribute to plant secondary compound degradation in a generalist herbivore system.</title>
        <authorList>
            <person name="Francoeur C.B."/>
            <person name="Khadempour L."/>
            <person name="Moreira-Soto R.D."/>
            <person name="Gotting K."/>
            <person name="Book A.J."/>
            <person name="Pinto-Tomas A.A."/>
            <person name="Keefover-Ring K."/>
            <person name="Currie C.R."/>
        </authorList>
    </citation>
    <scope>NUCLEOTIDE SEQUENCE [LARGE SCALE GENOMIC DNA]</scope>
    <source>
        <strain evidence="1">Al-1710</strain>
    </source>
</reference>
<protein>
    <submittedName>
        <fullName evidence="1">Phage tail protein</fullName>
    </submittedName>
</protein>
<organism evidence="1 2">
    <name type="scientific">Candidatus Pantoea communis</name>
    <dbReference type="NCBI Taxonomy" id="2608354"/>
    <lineage>
        <taxon>Bacteria</taxon>
        <taxon>Pseudomonadati</taxon>
        <taxon>Pseudomonadota</taxon>
        <taxon>Gammaproteobacteria</taxon>
        <taxon>Enterobacterales</taxon>
        <taxon>Erwiniaceae</taxon>
        <taxon>Pantoea</taxon>
    </lineage>
</organism>
<sequence length="535" mass="53211">MDRQIVYPGAIPLETDLLNTNKYAMMGLAKLAAALMGSNTYFHGLACTPSSPASMVVNVAKGQIYSLQNVDGTAYSSLAADTTNTILKQGVILGSTTFTLTAPTTAGQSINYLIQIAYSDTDSGATVLPYYNAANPSVAYSGPNNAGTAQNTVRSGVCTVALKAGVAATTGTQTTPAADTGYTAAWIITVAQGATTITASNIAVAANAPFLPAAGIFSAVQQGTMTYAADTGAANAYVASFVPALPTLTDGMRVTFKAKTANSGASTLAVNGGSAYPLYSHANQALQGGEIIANGLIEVEWNSTLTAWVLCGNSGGALPVAAATQSNHAMQLGQATGRLLNIQTFTSTGLYTPTPGTTMYEVELVGGSGGTGGCAATSSTTTACTSPGCQGTYALARYTNPVPTTVTIGAGGSPGGTSGQGSAGGTSTFGSLLSCPGGQGSYAVTPTNGTITSATGASSTAPTGTGIINSIYGRGVPNAIQASFGVATNYTAPAQGPFPGTSWGASVDGVYRGASQSAYNGNTGLSGGCRIREYA</sequence>
<evidence type="ECO:0000313" key="2">
    <source>
        <dbReference type="Proteomes" id="UP001515780"/>
    </source>
</evidence>
<dbReference type="Proteomes" id="UP001515780">
    <property type="component" value="Unassembled WGS sequence"/>
</dbReference>
<dbReference type="RefSeq" id="WP_166931381.1">
    <property type="nucleotide sequence ID" value="NZ_VWXC01000001.1"/>
</dbReference>
<evidence type="ECO:0000313" key="1">
    <source>
        <dbReference type="EMBL" id="NIG17421.1"/>
    </source>
</evidence>
<name>A0ABX0RIG8_9GAMM</name>
<keyword evidence="2" id="KW-1185">Reference proteome</keyword>
<dbReference type="EMBL" id="VWXC01000001">
    <property type="protein sequence ID" value="NIG17421.1"/>
    <property type="molecule type" value="Genomic_DNA"/>
</dbReference>
<proteinExistence type="predicted"/>
<accession>A0ABX0RIG8</accession>